<dbReference type="PRINTS" id="PR00726">
    <property type="entry name" value="LEXASERPTASE"/>
</dbReference>
<reference evidence="15" key="1">
    <citation type="submission" date="2020-05" db="EMBL/GenBank/DDBJ databases">
        <authorList>
            <person name="Chiriac C."/>
            <person name="Salcher M."/>
            <person name="Ghai R."/>
            <person name="Kavagutti S V."/>
        </authorList>
    </citation>
    <scope>NUCLEOTIDE SEQUENCE</scope>
</reference>
<dbReference type="InterPro" id="IPR036390">
    <property type="entry name" value="WH_DNA-bd_sf"/>
</dbReference>
<dbReference type="EMBL" id="CAFAAG010000039">
    <property type="protein sequence ID" value="CAB4791383.1"/>
    <property type="molecule type" value="Genomic_DNA"/>
</dbReference>
<dbReference type="NCBIfam" id="TIGR00498">
    <property type="entry name" value="lexA"/>
    <property type="match status" value="1"/>
</dbReference>
<gene>
    <name evidence="15" type="ORF">UFOPK2975_00657</name>
</gene>
<dbReference type="GO" id="GO:0003677">
    <property type="term" value="F:DNA binding"/>
    <property type="evidence" value="ECO:0007669"/>
    <property type="project" value="UniProtKB-KW"/>
</dbReference>
<keyword evidence="7" id="KW-0068">Autocatalytic cleavage</keyword>
<dbReference type="SUPFAM" id="SSF46785">
    <property type="entry name" value="Winged helix' DNA-binding domain"/>
    <property type="match status" value="1"/>
</dbReference>
<evidence type="ECO:0000256" key="8">
    <source>
        <dbReference type="ARBA" id="ARBA00023015"/>
    </source>
</evidence>
<feature type="domain" description="Peptidase S24/S26A/S26B/S26C" evidence="13">
    <location>
        <begin position="123"/>
        <end position="238"/>
    </location>
</feature>
<dbReference type="InterPro" id="IPR006197">
    <property type="entry name" value="Peptidase_S24_LexA"/>
</dbReference>
<dbReference type="HAMAP" id="MF_00015">
    <property type="entry name" value="LexA"/>
    <property type="match status" value="1"/>
</dbReference>
<dbReference type="Gene3D" id="2.10.109.10">
    <property type="entry name" value="Umud Fragment, subunit A"/>
    <property type="match status" value="1"/>
</dbReference>
<dbReference type="GO" id="GO:0004252">
    <property type="term" value="F:serine-type endopeptidase activity"/>
    <property type="evidence" value="ECO:0007669"/>
    <property type="project" value="InterPro"/>
</dbReference>
<protein>
    <submittedName>
        <fullName evidence="15">Unannotated protein</fullName>
    </submittedName>
</protein>
<evidence type="ECO:0000256" key="1">
    <source>
        <dbReference type="ARBA" id="ARBA00007484"/>
    </source>
</evidence>
<comment type="similarity">
    <text evidence="1">Belongs to the peptidase S24 family.</text>
</comment>
<dbReference type="Pfam" id="PF00717">
    <property type="entry name" value="Peptidase_S24"/>
    <property type="match status" value="1"/>
</dbReference>
<keyword evidence="6" id="KW-0378">Hydrolase</keyword>
<dbReference type="InterPro" id="IPR039418">
    <property type="entry name" value="LexA-like"/>
</dbReference>
<dbReference type="GO" id="GO:0006508">
    <property type="term" value="P:proteolysis"/>
    <property type="evidence" value="ECO:0007669"/>
    <property type="project" value="InterPro"/>
</dbReference>
<dbReference type="GO" id="GO:0006281">
    <property type="term" value="P:DNA repair"/>
    <property type="evidence" value="ECO:0007669"/>
    <property type="project" value="UniProtKB-KW"/>
</dbReference>
<dbReference type="InterPro" id="IPR050077">
    <property type="entry name" value="LexA_repressor"/>
</dbReference>
<keyword evidence="3" id="KW-0678">Repressor</keyword>
<dbReference type="SUPFAM" id="SSF51306">
    <property type="entry name" value="LexA/Signal peptidase"/>
    <property type="match status" value="1"/>
</dbReference>
<dbReference type="PANTHER" id="PTHR33516">
    <property type="entry name" value="LEXA REPRESSOR"/>
    <property type="match status" value="1"/>
</dbReference>
<keyword evidence="4" id="KW-0235">DNA replication</keyword>
<dbReference type="CDD" id="cd00090">
    <property type="entry name" value="HTH_ARSR"/>
    <property type="match status" value="1"/>
</dbReference>
<dbReference type="CDD" id="cd06529">
    <property type="entry name" value="S24_LexA-like"/>
    <property type="match status" value="1"/>
</dbReference>
<evidence type="ECO:0000256" key="2">
    <source>
        <dbReference type="ARBA" id="ARBA00011738"/>
    </source>
</evidence>
<keyword evidence="5" id="KW-0227">DNA damage</keyword>
<evidence type="ECO:0000256" key="6">
    <source>
        <dbReference type="ARBA" id="ARBA00022801"/>
    </source>
</evidence>
<accession>A0A6J6X6E0</accession>
<keyword evidence="8" id="KW-0805">Transcription regulation</keyword>
<dbReference type="InterPro" id="IPR036286">
    <property type="entry name" value="LexA/Signal_pep-like_sf"/>
</dbReference>
<evidence type="ECO:0000256" key="3">
    <source>
        <dbReference type="ARBA" id="ARBA00022491"/>
    </source>
</evidence>
<dbReference type="GO" id="GO:0009432">
    <property type="term" value="P:SOS response"/>
    <property type="evidence" value="ECO:0007669"/>
    <property type="project" value="UniProtKB-KW"/>
</dbReference>
<keyword evidence="10" id="KW-0804">Transcription</keyword>
<comment type="subunit">
    <text evidence="2">Homodimer.</text>
</comment>
<keyword evidence="12" id="KW-0742">SOS response</keyword>
<dbReference type="FunFam" id="2.10.109.10:FF:000001">
    <property type="entry name" value="LexA repressor"/>
    <property type="match status" value="1"/>
</dbReference>
<organism evidence="15">
    <name type="scientific">freshwater metagenome</name>
    <dbReference type="NCBI Taxonomy" id="449393"/>
    <lineage>
        <taxon>unclassified sequences</taxon>
        <taxon>metagenomes</taxon>
        <taxon>ecological metagenomes</taxon>
    </lineage>
</organism>
<keyword evidence="11" id="KW-0234">DNA repair</keyword>
<evidence type="ECO:0000256" key="11">
    <source>
        <dbReference type="ARBA" id="ARBA00023204"/>
    </source>
</evidence>
<evidence type="ECO:0000313" key="15">
    <source>
        <dbReference type="EMBL" id="CAB4791383.1"/>
    </source>
</evidence>
<dbReference type="InterPro" id="IPR006199">
    <property type="entry name" value="LexA_DNA-bd_dom"/>
</dbReference>
<evidence type="ECO:0000256" key="5">
    <source>
        <dbReference type="ARBA" id="ARBA00022763"/>
    </source>
</evidence>
<dbReference type="InterPro" id="IPR015927">
    <property type="entry name" value="Peptidase_S24_S26A/B/C"/>
</dbReference>
<dbReference type="Gene3D" id="1.10.10.10">
    <property type="entry name" value="Winged helix-like DNA-binding domain superfamily/Winged helix DNA-binding domain"/>
    <property type="match status" value="1"/>
</dbReference>
<feature type="domain" description="LexA repressor DNA-binding" evidence="14">
    <location>
        <begin position="38"/>
        <end position="101"/>
    </location>
</feature>
<dbReference type="InterPro" id="IPR036388">
    <property type="entry name" value="WH-like_DNA-bd_sf"/>
</dbReference>
<keyword evidence="9" id="KW-0238">DNA-binding</keyword>
<dbReference type="GO" id="GO:0006260">
    <property type="term" value="P:DNA replication"/>
    <property type="evidence" value="ECO:0007669"/>
    <property type="project" value="UniProtKB-KW"/>
</dbReference>
<dbReference type="FunFam" id="1.10.10.10:FF:000009">
    <property type="entry name" value="LexA repressor"/>
    <property type="match status" value="1"/>
</dbReference>
<name>A0A6J6X6E0_9ZZZZ</name>
<evidence type="ECO:0000256" key="10">
    <source>
        <dbReference type="ARBA" id="ARBA00023163"/>
    </source>
</evidence>
<evidence type="ECO:0000256" key="9">
    <source>
        <dbReference type="ARBA" id="ARBA00023125"/>
    </source>
</evidence>
<dbReference type="Pfam" id="PF01726">
    <property type="entry name" value="LexA_DNA_bind"/>
    <property type="match status" value="1"/>
</dbReference>
<dbReference type="AlphaFoldDB" id="A0A6J6X6E0"/>
<sequence length="244" mass="26565">MFGVCGSYEHLFAEQVFDSGGEHPYDGAMTSLPTSAHTQLTDRQRGILDFIEKNMRERGYPPSVREIGEAVGLSSSATVHNHLGTLQKLGYLHRDPTKPRAIEVRYEASSGVAMERRPVKHVPLVGDVAAGVNVLAQENVEELVPLPMDFTGDGELFMLRVRGNSMIDAGILDGDFVVCRQQTTADNGDIVVAGIPGDEATIKTFAKTGNTITLTPSNSSMKPMKFETDEVSVYGKLVTVLRRL</sequence>
<dbReference type="GO" id="GO:0045892">
    <property type="term" value="P:negative regulation of DNA-templated transcription"/>
    <property type="evidence" value="ECO:0007669"/>
    <property type="project" value="InterPro"/>
</dbReference>
<evidence type="ECO:0000256" key="7">
    <source>
        <dbReference type="ARBA" id="ARBA00022813"/>
    </source>
</evidence>
<evidence type="ECO:0000259" key="14">
    <source>
        <dbReference type="Pfam" id="PF01726"/>
    </source>
</evidence>
<dbReference type="InterPro" id="IPR006200">
    <property type="entry name" value="LexA"/>
</dbReference>
<evidence type="ECO:0000256" key="4">
    <source>
        <dbReference type="ARBA" id="ARBA00022705"/>
    </source>
</evidence>
<evidence type="ECO:0000259" key="13">
    <source>
        <dbReference type="Pfam" id="PF00717"/>
    </source>
</evidence>
<dbReference type="InterPro" id="IPR011991">
    <property type="entry name" value="ArsR-like_HTH"/>
</dbReference>
<evidence type="ECO:0000256" key="12">
    <source>
        <dbReference type="ARBA" id="ARBA00023236"/>
    </source>
</evidence>
<dbReference type="PANTHER" id="PTHR33516:SF2">
    <property type="entry name" value="LEXA REPRESSOR-RELATED"/>
    <property type="match status" value="1"/>
</dbReference>
<proteinExistence type="inferred from homology"/>